<dbReference type="GO" id="GO:0006355">
    <property type="term" value="P:regulation of DNA-templated transcription"/>
    <property type="evidence" value="ECO:0007669"/>
    <property type="project" value="InterPro"/>
</dbReference>
<comment type="caution">
    <text evidence="2">The sequence shown here is derived from an EMBL/GenBank/DDBJ whole genome shotgun (WGS) entry which is preliminary data.</text>
</comment>
<dbReference type="EMBL" id="ABIL02000005">
    <property type="protein sequence ID" value="EDS72805.1"/>
    <property type="molecule type" value="Genomic_DNA"/>
</dbReference>
<dbReference type="eggNOG" id="ENOG5030FHK">
    <property type="taxonomic scope" value="Bacteria"/>
</dbReference>
<feature type="domain" description="Ribbon-helix-helix protein CopG" evidence="1">
    <location>
        <begin position="21"/>
        <end position="52"/>
    </location>
</feature>
<evidence type="ECO:0000313" key="2">
    <source>
        <dbReference type="EMBL" id="EDS72805.1"/>
    </source>
</evidence>
<proteinExistence type="predicted"/>
<evidence type="ECO:0000259" key="1">
    <source>
        <dbReference type="Pfam" id="PF01402"/>
    </source>
</evidence>
<reference evidence="2" key="1">
    <citation type="submission" date="2008-01" db="EMBL/GenBank/DDBJ databases">
        <authorList>
            <person name="Fulton L."/>
            <person name="Clifton S."/>
            <person name="Fulton B."/>
            <person name="Xu J."/>
            <person name="Minx P."/>
            <person name="Pepin K.H."/>
            <person name="Johnson M."/>
            <person name="Thiruvilangam P."/>
            <person name="Bhonagiri V."/>
            <person name="Nash W.E."/>
            <person name="Mardis E.R."/>
            <person name="Wilson R.K."/>
        </authorList>
    </citation>
    <scope>NUCLEOTIDE SEQUENCE [LARGE SCALE GENOMIC DNA]</scope>
    <source>
        <strain evidence="2">DSM 17244</strain>
    </source>
</reference>
<dbReference type="InterPro" id="IPR002145">
    <property type="entry name" value="CopG"/>
</dbReference>
<dbReference type="Pfam" id="PF01402">
    <property type="entry name" value="RHH_1"/>
    <property type="match status" value="1"/>
</dbReference>
<evidence type="ECO:0000313" key="3">
    <source>
        <dbReference type="Proteomes" id="UP000005178"/>
    </source>
</evidence>
<organism evidence="2 3">
    <name type="scientific">Anaerofustis stercorihominis DSM 17244</name>
    <dbReference type="NCBI Taxonomy" id="445971"/>
    <lineage>
        <taxon>Bacteria</taxon>
        <taxon>Bacillati</taxon>
        <taxon>Bacillota</taxon>
        <taxon>Clostridia</taxon>
        <taxon>Eubacteriales</taxon>
        <taxon>Eubacteriaceae</taxon>
        <taxon>Anaerofustis</taxon>
    </lineage>
</organism>
<accession>B1C718</accession>
<gene>
    <name evidence="2" type="ORF">ANASTE_00515</name>
</gene>
<dbReference type="HOGENOM" id="CLU_198307_2_2_9"/>
<protein>
    <recommendedName>
        <fullName evidence="1">Ribbon-helix-helix protein CopG domain-containing protein</fullName>
    </recommendedName>
</protein>
<dbReference type="Proteomes" id="UP000005178">
    <property type="component" value="Unassembled WGS sequence"/>
</dbReference>
<keyword evidence="3" id="KW-1185">Reference proteome</keyword>
<dbReference type="AlphaFoldDB" id="B1C718"/>
<sequence length="59" mass="6695">MEVYHMAHKKLGRPTDNPKRVQVTVRLDEGSLKILDEYCEESGLSRAEAIRVGIGKLKK</sequence>
<reference evidence="2" key="2">
    <citation type="submission" date="2013-08" db="EMBL/GenBank/DDBJ databases">
        <title>Draft genome sequence of Anaerofustis stercorihominis (DSM 17244).</title>
        <authorList>
            <person name="Sudarsanam P."/>
            <person name="Ley R."/>
            <person name="Guruge J."/>
            <person name="Turnbaugh P.J."/>
            <person name="Mahowald M."/>
            <person name="Liep D."/>
            <person name="Gordon J."/>
        </authorList>
    </citation>
    <scope>NUCLEOTIDE SEQUENCE</scope>
    <source>
        <strain evidence="2">DSM 17244</strain>
    </source>
</reference>
<name>B1C718_9FIRM</name>